<feature type="transmembrane region" description="Helical" evidence="1">
    <location>
        <begin position="51"/>
        <end position="71"/>
    </location>
</feature>
<reference evidence="2 3" key="1">
    <citation type="submission" date="2018-01" db="EMBL/GenBank/DDBJ databases">
        <authorList>
            <person name="Paulsen S."/>
            <person name="Gram L.K."/>
        </authorList>
    </citation>
    <scope>NUCLEOTIDE SEQUENCE [LARGE SCALE GENOMIC DNA]</scope>
    <source>
        <strain evidence="2 3">S2676</strain>
    </source>
</reference>
<keyword evidence="1" id="KW-1133">Transmembrane helix</keyword>
<protein>
    <submittedName>
        <fullName evidence="2">Uncharacterized protein</fullName>
    </submittedName>
</protein>
<sequence length="73" mass="8225">MDEEFQRLTDEELVNMYSNYGDPDAKKAIELEQNRRHHLKIENKARTANNVAIGSLVVAIISMLIAVVALVKS</sequence>
<comment type="caution">
    <text evidence="2">The sequence shown here is derived from an EMBL/GenBank/DDBJ whole genome shotgun (WGS) entry which is preliminary data.</text>
</comment>
<dbReference type="RefSeq" id="WP_138553387.1">
    <property type="nucleotide sequence ID" value="NZ_PNCH01000069.1"/>
</dbReference>
<evidence type="ECO:0000313" key="2">
    <source>
        <dbReference type="EMBL" id="TMP23952.1"/>
    </source>
</evidence>
<gene>
    <name evidence="2" type="ORF">CWB99_22925</name>
</gene>
<evidence type="ECO:0000256" key="1">
    <source>
        <dbReference type="SAM" id="Phobius"/>
    </source>
</evidence>
<dbReference type="AlphaFoldDB" id="A0A5S3WF02"/>
<reference evidence="3" key="2">
    <citation type="submission" date="2019-06" db="EMBL/GenBank/DDBJ databases">
        <title>Co-occurence of chitin degradation, pigmentation and bioactivity in marine Pseudoalteromonas.</title>
        <authorList>
            <person name="Sonnenschein E.C."/>
            <person name="Bech P.K."/>
        </authorList>
    </citation>
    <scope>NUCLEOTIDE SEQUENCE [LARGE SCALE GENOMIC DNA]</scope>
    <source>
        <strain evidence="3">S2676</strain>
    </source>
</reference>
<evidence type="ECO:0000313" key="3">
    <source>
        <dbReference type="Proteomes" id="UP000310249"/>
    </source>
</evidence>
<keyword evidence="1" id="KW-0472">Membrane</keyword>
<accession>A0A5S3WF02</accession>
<organism evidence="2 3">
    <name type="scientific">Pseudoalteromonas rubra</name>
    <dbReference type="NCBI Taxonomy" id="43658"/>
    <lineage>
        <taxon>Bacteria</taxon>
        <taxon>Pseudomonadati</taxon>
        <taxon>Pseudomonadota</taxon>
        <taxon>Gammaproteobacteria</taxon>
        <taxon>Alteromonadales</taxon>
        <taxon>Pseudoalteromonadaceae</taxon>
        <taxon>Pseudoalteromonas</taxon>
    </lineage>
</organism>
<dbReference type="EMBL" id="PNCI01000080">
    <property type="protein sequence ID" value="TMP23952.1"/>
    <property type="molecule type" value="Genomic_DNA"/>
</dbReference>
<dbReference type="Proteomes" id="UP000310249">
    <property type="component" value="Unassembled WGS sequence"/>
</dbReference>
<keyword evidence="1" id="KW-0812">Transmembrane</keyword>
<name>A0A5S3WF02_9GAMM</name>
<proteinExistence type="predicted"/>